<evidence type="ECO:0000313" key="1">
    <source>
        <dbReference type="EMBL" id="KAJ1895712.1"/>
    </source>
</evidence>
<dbReference type="EMBL" id="JANBPG010000533">
    <property type="protein sequence ID" value="KAJ1895712.1"/>
    <property type="molecule type" value="Genomic_DNA"/>
</dbReference>
<keyword evidence="2" id="KW-1185">Reference proteome</keyword>
<organism evidence="1 2">
    <name type="scientific">Kickxella alabastrina</name>
    <dbReference type="NCBI Taxonomy" id="61397"/>
    <lineage>
        <taxon>Eukaryota</taxon>
        <taxon>Fungi</taxon>
        <taxon>Fungi incertae sedis</taxon>
        <taxon>Zoopagomycota</taxon>
        <taxon>Kickxellomycotina</taxon>
        <taxon>Kickxellomycetes</taxon>
        <taxon>Kickxellales</taxon>
        <taxon>Kickxellaceae</taxon>
        <taxon>Kickxella</taxon>
    </lineage>
</organism>
<comment type="caution">
    <text evidence="1">The sequence shown here is derived from an EMBL/GenBank/DDBJ whole genome shotgun (WGS) entry which is preliminary data.</text>
</comment>
<dbReference type="Proteomes" id="UP001150581">
    <property type="component" value="Unassembled WGS sequence"/>
</dbReference>
<protein>
    <submittedName>
        <fullName evidence="1">Uncharacterized protein</fullName>
    </submittedName>
</protein>
<name>A0ACC1II05_9FUNG</name>
<gene>
    <name evidence="1" type="ORF">LPJ66_004420</name>
</gene>
<sequence>MSALIKIQSSDGKEVQVEKAVAIQSILIKNLLEDLGENDAPIPLPNVTGKVLDKVIEYCTHHVDDPPALNDDYEDAPKRSDDIAPWDEKFIAVDQELLFEILLASNYMDIKPLLDLGCKTVANMIRNKSAVDIRKMFNIVEDFTEEEKEQIRKENEWAQDQ</sequence>
<proteinExistence type="predicted"/>
<evidence type="ECO:0000313" key="2">
    <source>
        <dbReference type="Proteomes" id="UP001150581"/>
    </source>
</evidence>
<reference evidence="1" key="1">
    <citation type="submission" date="2022-07" db="EMBL/GenBank/DDBJ databases">
        <title>Phylogenomic reconstructions and comparative analyses of Kickxellomycotina fungi.</title>
        <authorList>
            <person name="Reynolds N.K."/>
            <person name="Stajich J.E."/>
            <person name="Barry K."/>
            <person name="Grigoriev I.V."/>
            <person name="Crous P."/>
            <person name="Smith M.E."/>
        </authorList>
    </citation>
    <scope>NUCLEOTIDE SEQUENCE</scope>
    <source>
        <strain evidence="1">Benny 63K</strain>
    </source>
</reference>
<accession>A0ACC1II05</accession>